<protein>
    <submittedName>
        <fullName evidence="1">Glutaminyl-peptide cyclotransferase</fullName>
    </submittedName>
</protein>
<gene>
    <name evidence="1" type="ORF">P0O15_02080</name>
</gene>
<organism evidence="1 2">
    <name type="scientific">Candidatus Methanocrinis natronophilus</name>
    <dbReference type="NCBI Taxonomy" id="3033396"/>
    <lineage>
        <taxon>Archaea</taxon>
        <taxon>Methanobacteriati</taxon>
        <taxon>Methanobacteriota</taxon>
        <taxon>Stenosarchaea group</taxon>
        <taxon>Methanomicrobia</taxon>
        <taxon>Methanotrichales</taxon>
        <taxon>Methanotrichaceae</taxon>
        <taxon>Methanocrinis</taxon>
    </lineage>
</organism>
<name>A0ABT5X5J1_9EURY</name>
<accession>A0ABT5X5J1</accession>
<evidence type="ECO:0000313" key="1">
    <source>
        <dbReference type="EMBL" id="MDF0589967.1"/>
    </source>
</evidence>
<dbReference type="Pfam" id="PF05096">
    <property type="entry name" value="Glu_cyclase_2"/>
    <property type="match status" value="1"/>
</dbReference>
<sequence>MTAKYTAALIFALLISGCIGEVAVDEKEIPVYGYRVVAVHPHDPGAFTQGLAYRDGLLYEGTGLYGRSSLRETVPQTGEVVRYRALPTDLFGEGIVLLEDRIVQLTWRSGVGLVWDTDDLTVVETFFYATEGWGITSDGERLIMSDGTSKLRFLDPETFKVIGGVEVLAGGEPLLWLNELEYIDGLIYANVWKTDRIAIISPEMGVVVAWIDLSGLLTEEERERADVLNGIAHDPETGRLFVTGKLWPKLFEIEVVK</sequence>
<dbReference type="SUPFAM" id="SSF63825">
    <property type="entry name" value="YWTD domain"/>
    <property type="match status" value="1"/>
</dbReference>
<dbReference type="PANTHER" id="PTHR31270:SF1">
    <property type="entry name" value="GLUTAMINYL-PEPTIDE CYCLOTRANSFERASE"/>
    <property type="match status" value="1"/>
</dbReference>
<keyword evidence="2" id="KW-1185">Reference proteome</keyword>
<dbReference type="Proteomes" id="UP001220010">
    <property type="component" value="Unassembled WGS sequence"/>
</dbReference>
<dbReference type="Gene3D" id="2.130.10.10">
    <property type="entry name" value="YVTN repeat-like/Quinoprotein amine dehydrogenase"/>
    <property type="match status" value="1"/>
</dbReference>
<evidence type="ECO:0000313" key="2">
    <source>
        <dbReference type="Proteomes" id="UP001220010"/>
    </source>
</evidence>
<dbReference type="InterPro" id="IPR015943">
    <property type="entry name" value="WD40/YVTN_repeat-like_dom_sf"/>
</dbReference>
<dbReference type="InterPro" id="IPR007788">
    <property type="entry name" value="QCT"/>
</dbReference>
<reference evidence="1 2" key="1">
    <citation type="submission" date="2023-03" db="EMBL/GenBank/DDBJ databases">
        <title>WGS of Methanotrichaceae archaeon Mx.</title>
        <authorList>
            <person name="Sorokin D.Y."/>
            <person name="Merkel A.Y."/>
        </authorList>
    </citation>
    <scope>NUCLEOTIDE SEQUENCE [LARGE SCALE GENOMIC DNA]</scope>
    <source>
        <strain evidence="1 2">Mx</strain>
    </source>
</reference>
<dbReference type="RefSeq" id="WP_316965721.1">
    <property type="nucleotide sequence ID" value="NZ_JARFPK010000005.1"/>
</dbReference>
<dbReference type="PROSITE" id="PS51257">
    <property type="entry name" value="PROKAR_LIPOPROTEIN"/>
    <property type="match status" value="1"/>
</dbReference>
<dbReference type="PANTHER" id="PTHR31270">
    <property type="entry name" value="GLUTAMINYL-PEPTIDE CYCLOTRANSFERASE"/>
    <property type="match status" value="1"/>
</dbReference>
<comment type="caution">
    <text evidence="1">The sequence shown here is derived from an EMBL/GenBank/DDBJ whole genome shotgun (WGS) entry which is preliminary data.</text>
</comment>
<dbReference type="EMBL" id="JARFPK010000005">
    <property type="protein sequence ID" value="MDF0589967.1"/>
    <property type="molecule type" value="Genomic_DNA"/>
</dbReference>
<proteinExistence type="predicted"/>